<organism evidence="1 2">
    <name type="scientific">Paraburkholderia unamae</name>
    <dbReference type="NCBI Taxonomy" id="219649"/>
    <lineage>
        <taxon>Bacteria</taxon>
        <taxon>Pseudomonadati</taxon>
        <taxon>Pseudomonadota</taxon>
        <taxon>Betaproteobacteria</taxon>
        <taxon>Burkholderiales</taxon>
        <taxon>Burkholderiaceae</taxon>
        <taxon>Paraburkholderia</taxon>
    </lineage>
</organism>
<evidence type="ECO:0000313" key="2">
    <source>
        <dbReference type="Proteomes" id="UP001392318"/>
    </source>
</evidence>
<reference evidence="1" key="1">
    <citation type="submission" date="2024-01" db="EMBL/GenBank/DDBJ databases">
        <title>The diversity of rhizobia nodulating Mimosa spp. in eleven states of Brazil covering several biomes is determined by host plant, location, and edaphic factors.</title>
        <authorList>
            <person name="Rouws L."/>
            <person name="Barauna A."/>
            <person name="Beukes C."/>
            <person name="De Faria S.M."/>
            <person name="Gross E."/>
            <person name="Dos Reis Junior F.B."/>
            <person name="Simon M."/>
            <person name="Maluk M."/>
            <person name="Odee D.W."/>
            <person name="Kenicer G."/>
            <person name="Young J.P.W."/>
            <person name="Reis V.M."/>
            <person name="Zilli J."/>
            <person name="James E.K."/>
        </authorList>
    </citation>
    <scope>NUCLEOTIDE SEQUENCE</scope>
    <source>
        <strain evidence="1">JPY452</strain>
    </source>
</reference>
<keyword evidence="2" id="KW-1185">Reference proteome</keyword>
<comment type="caution">
    <text evidence="1">The sequence shown here is derived from an EMBL/GenBank/DDBJ whole genome shotgun (WGS) entry which is preliminary data.</text>
</comment>
<protein>
    <submittedName>
        <fullName evidence="1">Uncharacterized protein</fullName>
    </submittedName>
</protein>
<proteinExistence type="predicted"/>
<name>A0ACC6RWF3_9BURK</name>
<dbReference type="Proteomes" id="UP001392318">
    <property type="component" value="Unassembled WGS sequence"/>
</dbReference>
<evidence type="ECO:0000313" key="1">
    <source>
        <dbReference type="EMBL" id="MEM5406106.1"/>
    </source>
</evidence>
<gene>
    <name evidence="1" type="ORF">VSR83_40025</name>
</gene>
<dbReference type="EMBL" id="JAYMRU010000058">
    <property type="protein sequence ID" value="MEM5406106.1"/>
    <property type="molecule type" value="Genomic_DNA"/>
</dbReference>
<sequence length="98" mass="10805">MSEDLDAVQALCFAGLVLAIAMRPPLHAYSRQRWIAALVLGSAMAGMMLCYFEAVQRVPLGLGVAISFIGPLFVAMAGIRKFRMLVWCGPWWRWSASS</sequence>
<accession>A0ACC6RWF3</accession>